<dbReference type="EMBL" id="JAAIWN010000069">
    <property type="protein sequence ID" value="NEY83077.1"/>
    <property type="molecule type" value="Genomic_DNA"/>
</dbReference>
<evidence type="ECO:0000313" key="6">
    <source>
        <dbReference type="Proteomes" id="UP000570010"/>
    </source>
</evidence>
<gene>
    <name evidence="4" type="ORF">G4D64_16625</name>
    <name evidence="3" type="ORF">H1Z61_16685</name>
</gene>
<name>A0A6B3W3K3_9BACI</name>
<dbReference type="EMBL" id="JACEIO010000067">
    <property type="protein sequence ID" value="MBA4538717.1"/>
    <property type="molecule type" value="Genomic_DNA"/>
</dbReference>
<dbReference type="Proteomes" id="UP000472971">
    <property type="component" value="Unassembled WGS sequence"/>
</dbReference>
<evidence type="ECO:0000256" key="1">
    <source>
        <dbReference type="SAM" id="MobiDB-lite"/>
    </source>
</evidence>
<comment type="caution">
    <text evidence="4">The sequence shown here is derived from an EMBL/GenBank/DDBJ whole genome shotgun (WGS) entry which is preliminary data.</text>
</comment>
<keyword evidence="5" id="KW-1185">Reference proteome</keyword>
<dbReference type="AlphaFoldDB" id="A0A6B3W3K3"/>
<reference evidence="4 5" key="1">
    <citation type="submission" date="2020-02" db="EMBL/GenBank/DDBJ databases">
        <title>Bacillus aquiflavi sp. nov., isolated from yellow water of strong flavor Chinese baijiu in Yibin region of China.</title>
        <authorList>
            <person name="Xie J."/>
        </authorList>
    </citation>
    <scope>NUCLEOTIDE SEQUENCE [LARGE SCALE GENOMIC DNA]</scope>
    <source>
        <strain evidence="4 5">3H-10</strain>
    </source>
</reference>
<evidence type="ECO:0000313" key="5">
    <source>
        <dbReference type="Proteomes" id="UP000472971"/>
    </source>
</evidence>
<evidence type="ECO:0000313" key="3">
    <source>
        <dbReference type="EMBL" id="MBA4538717.1"/>
    </source>
</evidence>
<feature type="chain" id="PRO_5038310144" evidence="2">
    <location>
        <begin position="19"/>
        <end position="298"/>
    </location>
</feature>
<keyword evidence="2" id="KW-0732">Signal</keyword>
<feature type="compositionally biased region" description="Basic and acidic residues" evidence="1">
    <location>
        <begin position="26"/>
        <end position="52"/>
    </location>
</feature>
<dbReference type="RefSeq" id="WP_163243478.1">
    <property type="nucleotide sequence ID" value="NZ_CP082780.1"/>
</dbReference>
<feature type="signal peptide" evidence="2">
    <location>
        <begin position="1"/>
        <end position="18"/>
    </location>
</feature>
<reference evidence="3 6" key="2">
    <citation type="submission" date="2020-07" db="EMBL/GenBank/DDBJ databases">
        <authorList>
            <person name="Feng H."/>
        </authorList>
    </citation>
    <scope>NUCLEOTIDE SEQUENCE [LARGE SCALE GENOMIC DNA]</scope>
    <source>
        <strain evidence="6">s-12</strain>
        <strain evidence="3">S-12</strain>
    </source>
</reference>
<accession>A0A6B3W3K3</accession>
<proteinExistence type="predicted"/>
<dbReference type="PROSITE" id="PS51257">
    <property type="entry name" value="PROKAR_LIPOPROTEIN"/>
    <property type="match status" value="1"/>
</dbReference>
<organism evidence="4 5">
    <name type="scientific">Bacillus aquiflavi</name>
    <dbReference type="NCBI Taxonomy" id="2672567"/>
    <lineage>
        <taxon>Bacteria</taxon>
        <taxon>Bacillati</taxon>
        <taxon>Bacillota</taxon>
        <taxon>Bacilli</taxon>
        <taxon>Bacillales</taxon>
        <taxon>Bacillaceae</taxon>
        <taxon>Bacillus</taxon>
    </lineage>
</organism>
<evidence type="ECO:0000256" key="2">
    <source>
        <dbReference type="SAM" id="SignalP"/>
    </source>
</evidence>
<sequence>MYKLLLIFVCSIMLSACGLNNNTQKSDTETKTAEENIESTKEKESTEGDKNGNNESATVTEEIIQTTSIESPFGEDGNIRFKHTEKEIVEEHMDEHGRIYFPLNEYPIRNITSIDGKTSNITNYGDAFINIVDAKAYNLSTQEMIDDAYKLFISNPPKELEGKDPSEYRTWDKATNLERSIIQIIYLTAPSLNDLGYLIQEDTYSGEIFEQLMTVFEDLGAPTVLIPAPQTPLDIQLFDNMKMVQSLWGQLGQFENPEENKEKFKELYSTVRQEMNNILVRVNYTLSEDVNTQSKETE</sequence>
<feature type="region of interest" description="Disordered" evidence="1">
    <location>
        <begin position="21"/>
        <end position="57"/>
    </location>
</feature>
<protein>
    <submittedName>
        <fullName evidence="4">Uncharacterized protein</fullName>
    </submittedName>
</protein>
<dbReference type="Proteomes" id="UP000570010">
    <property type="component" value="Unassembled WGS sequence"/>
</dbReference>
<evidence type="ECO:0000313" key="4">
    <source>
        <dbReference type="EMBL" id="NEY83077.1"/>
    </source>
</evidence>